<dbReference type="PROSITE" id="PS51257">
    <property type="entry name" value="PROKAR_LIPOPROTEIN"/>
    <property type="match status" value="1"/>
</dbReference>
<evidence type="ECO:0000256" key="1">
    <source>
        <dbReference type="SAM" id="SignalP"/>
    </source>
</evidence>
<dbReference type="Proteomes" id="UP000184474">
    <property type="component" value="Unassembled WGS sequence"/>
</dbReference>
<dbReference type="InterPro" id="IPR011990">
    <property type="entry name" value="TPR-like_helical_dom_sf"/>
</dbReference>
<gene>
    <name evidence="2" type="ORF">SAMN04488028_101641</name>
</gene>
<dbReference type="EMBL" id="FRAA01000001">
    <property type="protein sequence ID" value="SHJ60341.1"/>
    <property type="molecule type" value="Genomic_DNA"/>
</dbReference>
<dbReference type="STRING" id="156994.SAMN04488028_101641"/>
<protein>
    <submittedName>
        <fullName evidence="2">Starch-binding associating with outer membrane</fullName>
    </submittedName>
</protein>
<reference evidence="3" key="1">
    <citation type="submission" date="2016-11" db="EMBL/GenBank/DDBJ databases">
        <authorList>
            <person name="Varghese N."/>
            <person name="Submissions S."/>
        </authorList>
    </citation>
    <scope>NUCLEOTIDE SEQUENCE [LARGE SCALE GENOMIC DNA]</scope>
    <source>
        <strain evidence="3">DSM 26134</strain>
    </source>
</reference>
<accession>A0A1M6KN40</accession>
<dbReference type="InterPro" id="IPR041662">
    <property type="entry name" value="SusD-like_2"/>
</dbReference>
<feature type="signal peptide" evidence="1">
    <location>
        <begin position="1"/>
        <end position="21"/>
    </location>
</feature>
<dbReference type="Gene3D" id="1.25.40.390">
    <property type="match status" value="1"/>
</dbReference>
<organism evidence="2 3">
    <name type="scientific">Reichenbachiella agariperforans</name>
    <dbReference type="NCBI Taxonomy" id="156994"/>
    <lineage>
        <taxon>Bacteria</taxon>
        <taxon>Pseudomonadati</taxon>
        <taxon>Bacteroidota</taxon>
        <taxon>Cytophagia</taxon>
        <taxon>Cytophagales</taxon>
        <taxon>Reichenbachiellaceae</taxon>
        <taxon>Reichenbachiella</taxon>
    </lineage>
</organism>
<evidence type="ECO:0000313" key="3">
    <source>
        <dbReference type="Proteomes" id="UP000184474"/>
    </source>
</evidence>
<feature type="chain" id="PRO_5012567828" evidence="1">
    <location>
        <begin position="22"/>
        <end position="480"/>
    </location>
</feature>
<keyword evidence="1" id="KW-0732">Signal</keyword>
<name>A0A1M6KN40_REIAG</name>
<evidence type="ECO:0000313" key="2">
    <source>
        <dbReference type="EMBL" id="SHJ60341.1"/>
    </source>
</evidence>
<keyword evidence="3" id="KW-1185">Reference proteome</keyword>
<dbReference type="Pfam" id="PF12771">
    <property type="entry name" value="SusD-like_2"/>
    <property type="match status" value="1"/>
</dbReference>
<dbReference type="AlphaFoldDB" id="A0A1M6KN40"/>
<dbReference type="SUPFAM" id="SSF48452">
    <property type="entry name" value="TPR-like"/>
    <property type="match status" value="1"/>
</dbReference>
<dbReference type="RefSeq" id="WP_073119333.1">
    <property type="nucleotide sequence ID" value="NZ_FRAA01000001.1"/>
</dbReference>
<sequence length="480" mass="52263">MRNKIYKNIALALCIIFGASACDDFVGNGFNDNPNAVTSVSLESLLPVGIESAASLQYQVSFTTSQVTQQMYGGGASDHEPFSLPGSWTEAYLVSLLNMDQVVKQATEEGVPHYAGVAQVLMAQTVGMVTDTWENAPYSEALSGFTNPQPAYDSQEDLYVAIDELLTSALVNLSTPAVEGVEIGSEDLVYEGDIAKWIKLAYSLKARYAIHLTNKGATAAADEALSAINSGFDSNDDDFELIYNDVNKNPWHLTPVLANNTGNITIYPGAYFIDEMNGVNFPFTTITEDPRLRVLTTPNDPSFTTLVGTSLDGTQLGNTNLSETSYNTTVDAPVTVMGYAELKFIEAEAYLIKNDNVNAYSAYLEGISATMEKLGVDGSSYLADASVSVGAANLTMALIMKEKYIALFLSPETWVDMRRMGYDTDVYPNFLAPPVEIQDSEVPEGEFPQRALYPPDEYSRNNASVTAAFNSFADQMWRDQ</sequence>
<proteinExistence type="predicted"/>